<dbReference type="SUPFAM" id="SSF52833">
    <property type="entry name" value="Thioredoxin-like"/>
    <property type="match status" value="1"/>
</dbReference>
<sequence length="212" mass="23136">MSLPISHYSDLLCVWAYVTQPRVDQLQDTFGDAIDLGFHYVPVYGAALDKVDEHWGRKGGLAGYNRFVTGLVDELTDLPVHEGVWVENTPASSAPGHQWLCAARLAEADDALPAGATAKLAWALRKAFFAEARNIADHGVITEVTETAGVAVAPLLERMRDGRAQAAFSADLAETRAMNIRISPTMTLNEDRQRLTGNVSYDVLEANIRAML</sequence>
<dbReference type="Gene3D" id="3.40.30.10">
    <property type="entry name" value="Glutaredoxin"/>
    <property type="match status" value="1"/>
</dbReference>
<evidence type="ECO:0000259" key="1">
    <source>
        <dbReference type="Pfam" id="PF01323"/>
    </source>
</evidence>
<accession>A0A5N0T5U7</accession>
<dbReference type="PANTHER" id="PTHR13887:SF41">
    <property type="entry name" value="THIOREDOXIN SUPERFAMILY PROTEIN"/>
    <property type="match status" value="1"/>
</dbReference>
<name>A0A5N0T5U7_9GAMM</name>
<comment type="caution">
    <text evidence="2">The sequence shown here is derived from an EMBL/GenBank/DDBJ whole genome shotgun (WGS) entry which is preliminary data.</text>
</comment>
<feature type="domain" description="DSBA-like thioredoxin" evidence="1">
    <location>
        <begin position="5"/>
        <end position="208"/>
    </location>
</feature>
<organism evidence="2 3">
    <name type="scientific">Marinihelvus fidelis</name>
    <dbReference type="NCBI Taxonomy" id="2613842"/>
    <lineage>
        <taxon>Bacteria</taxon>
        <taxon>Pseudomonadati</taxon>
        <taxon>Pseudomonadota</taxon>
        <taxon>Gammaproteobacteria</taxon>
        <taxon>Chromatiales</taxon>
        <taxon>Wenzhouxiangellaceae</taxon>
        <taxon>Marinihelvus</taxon>
    </lineage>
</organism>
<dbReference type="PANTHER" id="PTHR13887">
    <property type="entry name" value="GLUTATHIONE S-TRANSFERASE KAPPA"/>
    <property type="match status" value="1"/>
</dbReference>
<dbReference type="Proteomes" id="UP000325372">
    <property type="component" value="Unassembled WGS sequence"/>
</dbReference>
<reference evidence="2 3" key="1">
    <citation type="submission" date="2019-09" db="EMBL/GenBank/DDBJ databases">
        <title>Wenzhouxiangella sp. Genome sequencing and assembly.</title>
        <authorList>
            <person name="Zhang R."/>
        </authorList>
    </citation>
    <scope>NUCLEOTIDE SEQUENCE [LARGE SCALE GENOMIC DNA]</scope>
    <source>
        <strain evidence="2 3">W260</strain>
    </source>
</reference>
<keyword evidence="3" id="KW-1185">Reference proteome</keyword>
<proteinExistence type="predicted"/>
<dbReference type="RefSeq" id="WP_150865027.1">
    <property type="nucleotide sequence ID" value="NZ_VYXP01000009.1"/>
</dbReference>
<protein>
    <submittedName>
        <fullName evidence="2">Disulfide bond formation protein DsbA</fullName>
    </submittedName>
</protein>
<dbReference type="EMBL" id="VYXP01000009">
    <property type="protein sequence ID" value="KAA9130191.1"/>
    <property type="molecule type" value="Genomic_DNA"/>
</dbReference>
<dbReference type="InterPro" id="IPR001853">
    <property type="entry name" value="DSBA-like_thioredoxin_dom"/>
</dbReference>
<dbReference type="GO" id="GO:0016491">
    <property type="term" value="F:oxidoreductase activity"/>
    <property type="evidence" value="ECO:0007669"/>
    <property type="project" value="InterPro"/>
</dbReference>
<dbReference type="InterPro" id="IPR036249">
    <property type="entry name" value="Thioredoxin-like_sf"/>
</dbReference>
<evidence type="ECO:0000313" key="2">
    <source>
        <dbReference type="EMBL" id="KAA9130191.1"/>
    </source>
</evidence>
<dbReference type="Pfam" id="PF01323">
    <property type="entry name" value="DSBA"/>
    <property type="match status" value="1"/>
</dbReference>
<gene>
    <name evidence="2" type="ORF">F3N42_13565</name>
</gene>
<evidence type="ECO:0000313" key="3">
    <source>
        <dbReference type="Proteomes" id="UP000325372"/>
    </source>
</evidence>
<dbReference type="AlphaFoldDB" id="A0A5N0T5U7"/>